<reference evidence="1" key="1">
    <citation type="submission" date="2024-12" db="EMBL/GenBank/DDBJ databases">
        <title>Comparative genomics and development of molecular markers within Purpureocillium lilacinum and among Purpureocillium species.</title>
        <authorList>
            <person name="Yeh Z.-Y."/>
            <person name="Ni N.-T."/>
            <person name="Lo P.-H."/>
            <person name="Mushyakhwo K."/>
            <person name="Lin C.-F."/>
            <person name="Nai Y.-S."/>
        </authorList>
    </citation>
    <scope>NUCLEOTIDE SEQUENCE</scope>
    <source>
        <strain evidence="1">NCHU-NPUST-175</strain>
    </source>
</reference>
<comment type="caution">
    <text evidence="1">The sequence shown here is derived from an EMBL/GenBank/DDBJ whole genome shotgun (WGS) entry which is preliminary data.</text>
</comment>
<evidence type="ECO:0000313" key="2">
    <source>
        <dbReference type="Proteomes" id="UP001638806"/>
    </source>
</evidence>
<sequence length="242" mass="25972">MMISPEQLRCCRLGKLCSVRPCKPRKARKRRVWPSPNHPQEIARLECKVNELIEIAFTPGTATATGSLWRAVCADEAAPQAQPTCNTPTDINTQVFDGAPCNGEACWPPHDLQQFIPEENCGFHFLDRLYQASRLQFSGSTDQALGMSASIGQSGINIGHEDPPPQECAGMLPQGNASTNGLNLELDQAMSACECRSEADALPGNVQGILSAFDEIIYGMSQTSLPAAHVLVMAASDFAGAA</sequence>
<dbReference type="EMBL" id="JBGNUJ010000010">
    <property type="protein sequence ID" value="KAL3954357.1"/>
    <property type="molecule type" value="Genomic_DNA"/>
</dbReference>
<name>A0ACC4DDZ6_PURLI</name>
<proteinExistence type="predicted"/>
<evidence type="ECO:0000313" key="1">
    <source>
        <dbReference type="EMBL" id="KAL3954357.1"/>
    </source>
</evidence>
<protein>
    <submittedName>
        <fullName evidence="1">Uncharacterized protein</fullName>
    </submittedName>
</protein>
<keyword evidence="2" id="KW-1185">Reference proteome</keyword>
<dbReference type="Proteomes" id="UP001638806">
    <property type="component" value="Unassembled WGS sequence"/>
</dbReference>
<organism evidence="1 2">
    <name type="scientific">Purpureocillium lilacinum</name>
    <name type="common">Paecilomyces lilacinus</name>
    <dbReference type="NCBI Taxonomy" id="33203"/>
    <lineage>
        <taxon>Eukaryota</taxon>
        <taxon>Fungi</taxon>
        <taxon>Dikarya</taxon>
        <taxon>Ascomycota</taxon>
        <taxon>Pezizomycotina</taxon>
        <taxon>Sordariomycetes</taxon>
        <taxon>Hypocreomycetidae</taxon>
        <taxon>Hypocreales</taxon>
        <taxon>Ophiocordycipitaceae</taxon>
        <taxon>Purpureocillium</taxon>
    </lineage>
</organism>
<accession>A0ACC4DDZ6</accession>
<gene>
    <name evidence="1" type="ORF">ACCO45_009920</name>
</gene>